<feature type="compositionally biased region" description="Low complexity" evidence="1">
    <location>
        <begin position="361"/>
        <end position="379"/>
    </location>
</feature>
<feature type="compositionally biased region" description="Polar residues" evidence="1">
    <location>
        <begin position="610"/>
        <end position="641"/>
    </location>
</feature>
<feature type="compositionally biased region" description="Polar residues" evidence="1">
    <location>
        <begin position="700"/>
        <end position="709"/>
    </location>
</feature>
<dbReference type="HOGENOM" id="CLU_386120_0_0_1"/>
<feature type="compositionally biased region" description="Basic residues" evidence="1">
    <location>
        <begin position="771"/>
        <end position="792"/>
    </location>
</feature>
<feature type="region of interest" description="Disordered" evidence="1">
    <location>
        <begin position="1"/>
        <end position="32"/>
    </location>
</feature>
<dbReference type="InParanoid" id="B7G5L1"/>
<feature type="region of interest" description="Disordered" evidence="1">
    <location>
        <begin position="610"/>
        <end position="713"/>
    </location>
</feature>
<feature type="region of interest" description="Disordered" evidence="1">
    <location>
        <begin position="180"/>
        <end position="210"/>
    </location>
</feature>
<dbReference type="RefSeq" id="XP_002182435.1">
    <property type="nucleotide sequence ID" value="XM_002182399.1"/>
</dbReference>
<feature type="compositionally biased region" description="Pro residues" evidence="1">
    <location>
        <begin position="399"/>
        <end position="413"/>
    </location>
</feature>
<feature type="compositionally biased region" description="Polar residues" evidence="1">
    <location>
        <begin position="671"/>
        <end position="683"/>
    </location>
</feature>
<feature type="compositionally biased region" description="Polar residues" evidence="1">
    <location>
        <begin position="282"/>
        <end position="294"/>
    </location>
</feature>
<proteinExistence type="predicted"/>
<sequence>MIATTPTTNCRSRGSHPCRGGEEYESKGTRVPPDRFRVVPRTGLARAVTVHPRGARQRRVGVPASASGVPYTGLTGNFVLYSFRRESRIGAAHVSVALARSKFESFFGFYFSFAFEFANLQSKEFLGRMVWGLTVMVSDSPGTNLSTVASIPRVGGASTTLTTNNNNPLHTCSLARSTADPSSKIWPKSTPNRMPCDENHNNDDDDESVDTVELARRIQGPLSTTSPANTATNTAITNVIARRPDTIHATTLEDMDDLSNDEDDDDSVATVELARRIHNQRTTHTTRDPSTSHNRPLHENNWNTNNDDSNNDNTNDDLHDPEDDSVDTASLARRIPQRRHREPVAQEEFYLPPDVGDDDSSTSTSTTTSGSNSNVRSNTDNARQIKDEEKEEPLHLPVPANPTIPVLNPPPRPSCRFNLPPTARSSSLSPEIVAPHHTPGPVASRGKLITSSRKSDLQLTPPHRTDDELAEAVFWNGARSNARTDSVTDHTALVETPSVPSPRPSSDGVRDGLRPSRPTPVFAPIDRHQPLSISTTTTPRALTHDDIETFSDEDAAAFGFPSTETHASSMDVPSREKHIPMSSRPYLLPSSRVQLPSAVTVTTRTTTFAPSYLSTDGQEAETEQNYPLSGKPSTVSSNPWQSAPAPRRRLRNAAVSDTSQVRAAVKRKRTASTPGQPFTMSTFQEHDSRGSNGGKPPQQRHGNPRTNTIPEGDWLSQWNSARASGTAPRNDLAGGSGVGAGSYEMVPQYSRNEENLNLSRQEQGRAGFSKRSARGGRKRGAKGRSGWAKKGRSGGDYARGSVRGRRGRDAALSTSSSINWNPNPVQAARDDQTLQHVGGAEISF</sequence>
<feature type="compositionally biased region" description="Low complexity" evidence="1">
    <location>
        <begin position="300"/>
        <end position="313"/>
    </location>
</feature>
<feature type="compositionally biased region" description="Basic and acidic residues" evidence="1">
    <location>
        <begin position="19"/>
        <end position="32"/>
    </location>
</feature>
<dbReference type="EMBL" id="CM000617">
    <property type="protein sequence ID" value="EEC46336.1"/>
    <property type="molecule type" value="Genomic_DNA"/>
</dbReference>
<name>B7G5L1_PHATC</name>
<evidence type="ECO:0000313" key="2">
    <source>
        <dbReference type="EMBL" id="EEC46336.1"/>
    </source>
</evidence>
<dbReference type="KEGG" id="pti:PHATRDRAFT_47987"/>
<accession>B7G5L1</accession>
<feature type="compositionally biased region" description="Polar residues" evidence="1">
    <location>
        <begin position="1"/>
        <end position="12"/>
    </location>
</feature>
<feature type="compositionally biased region" description="Basic and acidic residues" evidence="1">
    <location>
        <begin position="383"/>
        <end position="394"/>
    </location>
</feature>
<dbReference type="GeneID" id="7203216"/>
<feature type="compositionally biased region" description="Polar residues" evidence="1">
    <location>
        <begin position="812"/>
        <end position="824"/>
    </location>
</feature>
<feature type="region of interest" description="Disordered" evidence="1">
    <location>
        <begin position="754"/>
        <end position="844"/>
    </location>
</feature>
<reference evidence="3" key="2">
    <citation type="submission" date="2008-08" db="EMBL/GenBank/DDBJ databases">
        <authorList>
            <consortium name="Diatom Consortium"/>
            <person name="Grigoriev I."/>
            <person name="Grimwood J."/>
            <person name="Kuo A."/>
            <person name="Otillar R.P."/>
            <person name="Salamov A."/>
            <person name="Detter J.C."/>
            <person name="Lindquist E."/>
            <person name="Shapiro H."/>
            <person name="Lucas S."/>
            <person name="Glavina del Rio T."/>
            <person name="Pitluck S."/>
            <person name="Rokhsar D."/>
            <person name="Bowler C."/>
        </authorList>
    </citation>
    <scope>GENOME REANNOTATION</scope>
    <source>
        <strain evidence="3">CCAP 1055/1</strain>
    </source>
</reference>
<dbReference type="PaxDb" id="2850-Phatr47987"/>
<feature type="region of interest" description="Disordered" evidence="1">
    <location>
        <begin position="277"/>
        <end position="465"/>
    </location>
</feature>
<organism evidence="2 3">
    <name type="scientific">Phaeodactylum tricornutum (strain CCAP 1055/1)</name>
    <dbReference type="NCBI Taxonomy" id="556484"/>
    <lineage>
        <taxon>Eukaryota</taxon>
        <taxon>Sar</taxon>
        <taxon>Stramenopiles</taxon>
        <taxon>Ochrophyta</taxon>
        <taxon>Bacillariophyta</taxon>
        <taxon>Bacillariophyceae</taxon>
        <taxon>Bacillariophycidae</taxon>
        <taxon>Naviculales</taxon>
        <taxon>Phaeodactylaceae</taxon>
        <taxon>Phaeodactylum</taxon>
    </lineage>
</organism>
<evidence type="ECO:0000256" key="1">
    <source>
        <dbReference type="SAM" id="MobiDB-lite"/>
    </source>
</evidence>
<protein>
    <submittedName>
        <fullName evidence="2">Uncharacterized protein</fullName>
    </submittedName>
</protein>
<gene>
    <name evidence="2" type="ORF">PHATRDRAFT_47987</name>
</gene>
<feature type="region of interest" description="Disordered" evidence="1">
    <location>
        <begin position="483"/>
        <end position="525"/>
    </location>
</feature>
<evidence type="ECO:0000313" key="3">
    <source>
        <dbReference type="Proteomes" id="UP000000759"/>
    </source>
</evidence>
<dbReference type="Proteomes" id="UP000000759">
    <property type="component" value="Chromosome 15"/>
</dbReference>
<keyword evidence="3" id="KW-1185">Reference proteome</keyword>
<dbReference type="AlphaFoldDB" id="B7G5L1"/>
<reference evidence="2 3" key="1">
    <citation type="journal article" date="2008" name="Nature">
        <title>The Phaeodactylum genome reveals the evolutionary history of diatom genomes.</title>
        <authorList>
            <person name="Bowler C."/>
            <person name="Allen A.E."/>
            <person name="Badger J.H."/>
            <person name="Grimwood J."/>
            <person name="Jabbari K."/>
            <person name="Kuo A."/>
            <person name="Maheswari U."/>
            <person name="Martens C."/>
            <person name="Maumus F."/>
            <person name="Otillar R.P."/>
            <person name="Rayko E."/>
            <person name="Salamov A."/>
            <person name="Vandepoele K."/>
            <person name="Beszteri B."/>
            <person name="Gruber A."/>
            <person name="Heijde M."/>
            <person name="Katinka M."/>
            <person name="Mock T."/>
            <person name="Valentin K."/>
            <person name="Verret F."/>
            <person name="Berges J.A."/>
            <person name="Brownlee C."/>
            <person name="Cadoret J.P."/>
            <person name="Chiovitti A."/>
            <person name="Choi C.J."/>
            <person name="Coesel S."/>
            <person name="De Martino A."/>
            <person name="Detter J.C."/>
            <person name="Durkin C."/>
            <person name="Falciatore A."/>
            <person name="Fournet J."/>
            <person name="Haruta M."/>
            <person name="Huysman M.J."/>
            <person name="Jenkins B.D."/>
            <person name="Jiroutova K."/>
            <person name="Jorgensen R.E."/>
            <person name="Joubert Y."/>
            <person name="Kaplan A."/>
            <person name="Kroger N."/>
            <person name="Kroth P.G."/>
            <person name="La Roche J."/>
            <person name="Lindquist E."/>
            <person name="Lommer M."/>
            <person name="Martin-Jezequel V."/>
            <person name="Lopez P.J."/>
            <person name="Lucas S."/>
            <person name="Mangogna M."/>
            <person name="McGinnis K."/>
            <person name="Medlin L.K."/>
            <person name="Montsant A."/>
            <person name="Oudot-Le Secq M.P."/>
            <person name="Napoli C."/>
            <person name="Obornik M."/>
            <person name="Parker M.S."/>
            <person name="Petit J.L."/>
            <person name="Porcel B.M."/>
            <person name="Poulsen N."/>
            <person name="Robison M."/>
            <person name="Rychlewski L."/>
            <person name="Rynearson T.A."/>
            <person name="Schmutz J."/>
            <person name="Shapiro H."/>
            <person name="Siaut M."/>
            <person name="Stanley M."/>
            <person name="Sussman M.R."/>
            <person name="Taylor A.R."/>
            <person name="Vardi A."/>
            <person name="von Dassow P."/>
            <person name="Vyverman W."/>
            <person name="Willis A."/>
            <person name="Wyrwicz L.S."/>
            <person name="Rokhsar D.S."/>
            <person name="Weissenbach J."/>
            <person name="Armbrust E.V."/>
            <person name="Green B.R."/>
            <person name="Van de Peer Y."/>
            <person name="Grigoriev I.V."/>
        </authorList>
    </citation>
    <scope>NUCLEOTIDE SEQUENCE [LARGE SCALE GENOMIC DNA]</scope>
    <source>
        <strain evidence="2 3">CCAP 1055/1</strain>
    </source>
</reference>